<dbReference type="SUPFAM" id="SSF50814">
    <property type="entry name" value="Lipocalins"/>
    <property type="match status" value="1"/>
</dbReference>
<keyword evidence="3" id="KW-1185">Reference proteome</keyword>
<comment type="caution">
    <text evidence="2">The sequence shown here is derived from an EMBL/GenBank/DDBJ whole genome shotgun (WGS) entry which is preliminary data.</text>
</comment>
<dbReference type="Gene3D" id="2.40.128.20">
    <property type="match status" value="1"/>
</dbReference>
<feature type="chain" id="PRO_5012487154" description="Apolipoprotein D and lipocalin family protein" evidence="1">
    <location>
        <begin position="18"/>
        <end position="229"/>
    </location>
</feature>
<dbReference type="Proteomes" id="UP000198406">
    <property type="component" value="Unassembled WGS sequence"/>
</dbReference>
<dbReference type="AlphaFoldDB" id="A0A1Z5J9K3"/>
<dbReference type="InterPro" id="IPR012674">
    <property type="entry name" value="Calycin"/>
</dbReference>
<evidence type="ECO:0000313" key="2">
    <source>
        <dbReference type="EMBL" id="GAX10684.1"/>
    </source>
</evidence>
<proteinExistence type="predicted"/>
<gene>
    <name evidence="2" type="ORF">FisN_14Lu205</name>
</gene>
<accession>A0A1Z5J9K3</accession>
<sequence length="229" mass="25716">MNLFNTLSLLTLNWVAAQDISTSVLLGNCPPDDFDSLNEFDFGEFISARWYSIQQKDTWYLPTSQFYCVYAEYEVSDYFCPLCFERPKLSVFHRSLRDSVSGSERTADFRAIVPFPDRHPARAYVGRRFIPLGIIAPSNLWIIDAGTYSGVVNNVASPIGTPYEWAIVTAGGPNREGENGSCYSRDGMWIIARTAQPSQEVIDAIRLRFSDLGLDVSQLLPVEHTGCAY</sequence>
<organism evidence="2 3">
    <name type="scientific">Fistulifera solaris</name>
    <name type="common">Oleaginous diatom</name>
    <dbReference type="NCBI Taxonomy" id="1519565"/>
    <lineage>
        <taxon>Eukaryota</taxon>
        <taxon>Sar</taxon>
        <taxon>Stramenopiles</taxon>
        <taxon>Ochrophyta</taxon>
        <taxon>Bacillariophyta</taxon>
        <taxon>Bacillariophyceae</taxon>
        <taxon>Bacillariophycidae</taxon>
        <taxon>Naviculales</taxon>
        <taxon>Naviculaceae</taxon>
        <taxon>Fistulifera</taxon>
    </lineage>
</organism>
<reference evidence="2 3" key="1">
    <citation type="journal article" date="2015" name="Plant Cell">
        <title>Oil accumulation by the oleaginous diatom Fistulifera solaris as revealed by the genome and transcriptome.</title>
        <authorList>
            <person name="Tanaka T."/>
            <person name="Maeda Y."/>
            <person name="Veluchamy A."/>
            <person name="Tanaka M."/>
            <person name="Abida H."/>
            <person name="Marechal E."/>
            <person name="Bowler C."/>
            <person name="Muto M."/>
            <person name="Sunaga Y."/>
            <person name="Tanaka M."/>
            <person name="Yoshino T."/>
            <person name="Taniguchi T."/>
            <person name="Fukuda Y."/>
            <person name="Nemoto M."/>
            <person name="Matsumoto M."/>
            <person name="Wong P.S."/>
            <person name="Aburatani S."/>
            <person name="Fujibuchi W."/>
        </authorList>
    </citation>
    <scope>NUCLEOTIDE SEQUENCE [LARGE SCALE GENOMIC DNA]</scope>
    <source>
        <strain evidence="2 3">JPCC DA0580</strain>
    </source>
</reference>
<evidence type="ECO:0000256" key="1">
    <source>
        <dbReference type="SAM" id="SignalP"/>
    </source>
</evidence>
<dbReference type="OrthoDB" id="565904at2759"/>
<protein>
    <recommendedName>
        <fullName evidence="4">Apolipoprotein D and lipocalin family protein</fullName>
    </recommendedName>
</protein>
<name>A0A1Z5J9K3_FISSO</name>
<feature type="signal peptide" evidence="1">
    <location>
        <begin position="1"/>
        <end position="17"/>
    </location>
</feature>
<evidence type="ECO:0008006" key="4">
    <source>
        <dbReference type="Google" id="ProtNLM"/>
    </source>
</evidence>
<keyword evidence="1" id="KW-0732">Signal</keyword>
<evidence type="ECO:0000313" key="3">
    <source>
        <dbReference type="Proteomes" id="UP000198406"/>
    </source>
</evidence>
<dbReference type="InParanoid" id="A0A1Z5J9K3"/>
<dbReference type="EMBL" id="BDSP01000022">
    <property type="protein sequence ID" value="GAX10684.1"/>
    <property type="molecule type" value="Genomic_DNA"/>
</dbReference>